<evidence type="ECO:0000313" key="3">
    <source>
        <dbReference type="Proteomes" id="UP000054279"/>
    </source>
</evidence>
<feature type="region of interest" description="Disordered" evidence="1">
    <location>
        <begin position="31"/>
        <end position="54"/>
    </location>
</feature>
<protein>
    <submittedName>
        <fullName evidence="2">Uncharacterized protein</fullName>
    </submittedName>
</protein>
<dbReference type="HOGENOM" id="CLU_3051924_0_0_1"/>
<feature type="compositionally biased region" description="Basic and acidic residues" evidence="1">
    <location>
        <begin position="37"/>
        <end position="54"/>
    </location>
</feature>
<accession>A0A0C9UB60</accession>
<name>A0A0C9UB60_SPHS4</name>
<reference evidence="2 3" key="1">
    <citation type="submission" date="2014-06" db="EMBL/GenBank/DDBJ databases">
        <title>Evolutionary Origins and Diversification of the Mycorrhizal Mutualists.</title>
        <authorList>
            <consortium name="DOE Joint Genome Institute"/>
            <consortium name="Mycorrhizal Genomics Consortium"/>
            <person name="Kohler A."/>
            <person name="Kuo A."/>
            <person name="Nagy L.G."/>
            <person name="Floudas D."/>
            <person name="Copeland A."/>
            <person name="Barry K.W."/>
            <person name="Cichocki N."/>
            <person name="Veneault-Fourrey C."/>
            <person name="LaButti K."/>
            <person name="Lindquist E.A."/>
            <person name="Lipzen A."/>
            <person name="Lundell T."/>
            <person name="Morin E."/>
            <person name="Murat C."/>
            <person name="Riley R."/>
            <person name="Ohm R."/>
            <person name="Sun H."/>
            <person name="Tunlid A."/>
            <person name="Henrissat B."/>
            <person name="Grigoriev I.V."/>
            <person name="Hibbett D.S."/>
            <person name="Martin F."/>
        </authorList>
    </citation>
    <scope>NUCLEOTIDE SEQUENCE [LARGE SCALE GENOMIC DNA]</scope>
    <source>
        <strain evidence="2 3">SS14</strain>
    </source>
</reference>
<evidence type="ECO:0000256" key="1">
    <source>
        <dbReference type="SAM" id="MobiDB-lite"/>
    </source>
</evidence>
<evidence type="ECO:0000313" key="2">
    <source>
        <dbReference type="EMBL" id="KIJ22355.1"/>
    </source>
</evidence>
<keyword evidence="3" id="KW-1185">Reference proteome</keyword>
<dbReference type="EMBL" id="KN838356">
    <property type="protein sequence ID" value="KIJ22355.1"/>
    <property type="molecule type" value="Genomic_DNA"/>
</dbReference>
<dbReference type="AlphaFoldDB" id="A0A0C9UB60"/>
<sequence>MPPIRNTRAFQHKLLLAAVAFQRLQFPMITLEPPDPLNKEDSRRKTSKCRQKEL</sequence>
<organism evidence="2 3">
    <name type="scientific">Sphaerobolus stellatus (strain SS14)</name>
    <dbReference type="NCBI Taxonomy" id="990650"/>
    <lineage>
        <taxon>Eukaryota</taxon>
        <taxon>Fungi</taxon>
        <taxon>Dikarya</taxon>
        <taxon>Basidiomycota</taxon>
        <taxon>Agaricomycotina</taxon>
        <taxon>Agaricomycetes</taxon>
        <taxon>Phallomycetidae</taxon>
        <taxon>Geastrales</taxon>
        <taxon>Sphaerobolaceae</taxon>
        <taxon>Sphaerobolus</taxon>
    </lineage>
</organism>
<gene>
    <name evidence="2" type="ORF">M422DRAFT_277244</name>
</gene>
<proteinExistence type="predicted"/>
<dbReference type="Proteomes" id="UP000054279">
    <property type="component" value="Unassembled WGS sequence"/>
</dbReference>